<dbReference type="PANTHER" id="PTHR11362">
    <property type="entry name" value="PHOSPHATIDYLETHANOLAMINE-BINDING PROTEIN"/>
    <property type="match status" value="1"/>
</dbReference>
<dbReference type="Gene3D" id="3.90.280.10">
    <property type="entry name" value="PEBP-like"/>
    <property type="match status" value="1"/>
</dbReference>
<evidence type="ECO:0000313" key="3">
    <source>
        <dbReference type="Proteomes" id="UP001239445"/>
    </source>
</evidence>
<reference evidence="2" key="1">
    <citation type="submission" date="2023-06" db="EMBL/GenBank/DDBJ databases">
        <title>Genome-scale phylogeny and comparative genomics of the fungal order Sordariales.</title>
        <authorList>
            <consortium name="Lawrence Berkeley National Laboratory"/>
            <person name="Hensen N."/>
            <person name="Bonometti L."/>
            <person name="Westerberg I."/>
            <person name="Brannstrom I.O."/>
            <person name="Guillou S."/>
            <person name="Cros-Aarteil S."/>
            <person name="Calhoun S."/>
            <person name="Haridas S."/>
            <person name="Kuo A."/>
            <person name="Mondo S."/>
            <person name="Pangilinan J."/>
            <person name="Riley R."/>
            <person name="Labutti K."/>
            <person name="Andreopoulos B."/>
            <person name="Lipzen A."/>
            <person name="Chen C."/>
            <person name="Yanf M."/>
            <person name="Daum C."/>
            <person name="Ng V."/>
            <person name="Clum A."/>
            <person name="Steindorff A."/>
            <person name="Ohm R."/>
            <person name="Martin F."/>
            <person name="Silar P."/>
            <person name="Natvig D."/>
            <person name="Lalanne C."/>
            <person name="Gautier V."/>
            <person name="Ament-Velasquez S.L."/>
            <person name="Kruys A."/>
            <person name="Hutchinson M.I."/>
            <person name="Powell A.J."/>
            <person name="Barry K."/>
            <person name="Miller A.N."/>
            <person name="Grigoriev I.V."/>
            <person name="Debuchy R."/>
            <person name="Gladieux P."/>
            <person name="Thoren M.H."/>
            <person name="Johannesson H."/>
        </authorList>
    </citation>
    <scope>NUCLEOTIDE SEQUENCE</scope>
    <source>
        <strain evidence="2">PSN4</strain>
    </source>
</reference>
<dbReference type="CDD" id="cd00866">
    <property type="entry name" value="PEBP_euk"/>
    <property type="match status" value="1"/>
</dbReference>
<dbReference type="SUPFAM" id="SSF49777">
    <property type="entry name" value="PEBP-like"/>
    <property type="match status" value="1"/>
</dbReference>
<dbReference type="PANTHER" id="PTHR11362:SF82">
    <property type="entry name" value="PHOSPHATIDYLETHANOLAMINE-BINDING PROTEIN 4"/>
    <property type="match status" value="1"/>
</dbReference>
<keyword evidence="3" id="KW-1185">Reference proteome</keyword>
<feature type="signal peptide" evidence="1">
    <location>
        <begin position="1"/>
        <end position="18"/>
    </location>
</feature>
<dbReference type="InterPro" id="IPR036610">
    <property type="entry name" value="PEBP-like_sf"/>
</dbReference>
<accession>A0AAJ0BBC0</accession>
<dbReference type="EMBL" id="MU839837">
    <property type="protein sequence ID" value="KAK1753592.1"/>
    <property type="molecule type" value="Genomic_DNA"/>
</dbReference>
<gene>
    <name evidence="2" type="ORF">QBC47DRAFT_303669</name>
</gene>
<evidence type="ECO:0000256" key="1">
    <source>
        <dbReference type="SAM" id="SignalP"/>
    </source>
</evidence>
<organism evidence="2 3">
    <name type="scientific">Echria macrotheca</name>
    <dbReference type="NCBI Taxonomy" id="438768"/>
    <lineage>
        <taxon>Eukaryota</taxon>
        <taxon>Fungi</taxon>
        <taxon>Dikarya</taxon>
        <taxon>Ascomycota</taxon>
        <taxon>Pezizomycotina</taxon>
        <taxon>Sordariomycetes</taxon>
        <taxon>Sordariomycetidae</taxon>
        <taxon>Sordariales</taxon>
        <taxon>Schizotheciaceae</taxon>
        <taxon>Echria</taxon>
    </lineage>
</organism>
<dbReference type="Proteomes" id="UP001239445">
    <property type="component" value="Unassembled WGS sequence"/>
</dbReference>
<keyword evidence="1" id="KW-0732">Signal</keyword>
<dbReference type="InterPro" id="IPR035810">
    <property type="entry name" value="PEBP_euk"/>
</dbReference>
<protein>
    <submittedName>
        <fullName evidence="2">Phosphatidylethanolamine-binding protein 4</fullName>
    </submittedName>
</protein>
<sequence length="287" mass="30504">MLLPAGLIALALATIVSADDNAVSVSTLDFKNRFQQSGIVPEVIAALDPSVSFYVSYRAAADGHTELLVPGSSLTIAEAGVPLEFSVENLNNATNITAQTRYLIYLVCCQTQESQSDAQTEQLDADAPARDNPSARNLRHYLAGNYTLSPAMSSVLTTAQRLAVSPQVFFPFTPFTQPNPQPNTGIHRFIYALYVQPARFNTVGFESVGMEQETANWNLSRWRTQLGLGPAIGATFFTIDTTANGGQGVSSNGTSVLTPGAAAGLRASLHTVGLAVVMAVLGFVTLF</sequence>
<evidence type="ECO:0000313" key="2">
    <source>
        <dbReference type="EMBL" id="KAK1753592.1"/>
    </source>
</evidence>
<feature type="chain" id="PRO_5042579453" evidence="1">
    <location>
        <begin position="19"/>
        <end position="287"/>
    </location>
</feature>
<name>A0AAJ0BBC0_9PEZI</name>
<proteinExistence type="predicted"/>
<comment type="caution">
    <text evidence="2">The sequence shown here is derived from an EMBL/GenBank/DDBJ whole genome shotgun (WGS) entry which is preliminary data.</text>
</comment>
<dbReference type="AlphaFoldDB" id="A0AAJ0BBC0"/>